<accession>A0A854C421</accession>
<evidence type="ECO:0000313" key="2">
    <source>
        <dbReference type="EMBL" id="OKZ12403.1"/>
    </source>
</evidence>
<protein>
    <recommendedName>
        <fullName evidence="1">Outer membrane protein beta-barrel domain-containing protein</fullName>
    </recommendedName>
</protein>
<dbReference type="Pfam" id="PF13568">
    <property type="entry name" value="OMP_b-brl_2"/>
    <property type="match status" value="1"/>
</dbReference>
<dbReference type="EMBL" id="MNQR01000008">
    <property type="protein sequence ID" value="OKZ12403.1"/>
    <property type="molecule type" value="Genomic_DNA"/>
</dbReference>
<dbReference type="AlphaFoldDB" id="A0A854C421"/>
<reference evidence="2 3" key="1">
    <citation type="journal article" date="2016" name="Nat. Biotechnol.">
        <title>Measurement of bacterial replication rates in microbial communities.</title>
        <authorList>
            <person name="Brown C.T."/>
            <person name="Olm M.R."/>
            <person name="Thomas B.C."/>
            <person name="Banfield J.F."/>
        </authorList>
    </citation>
    <scope>NUCLEOTIDE SEQUENCE [LARGE SCALE GENOMIC DNA]</scope>
    <source>
        <strain evidence="2">45_130</strain>
    </source>
</reference>
<evidence type="ECO:0000313" key="3">
    <source>
        <dbReference type="Proteomes" id="UP000186685"/>
    </source>
</evidence>
<feature type="domain" description="Outer membrane protein beta-barrel" evidence="1">
    <location>
        <begin position="12"/>
        <end position="128"/>
    </location>
</feature>
<dbReference type="InterPro" id="IPR025665">
    <property type="entry name" value="Beta-barrel_OMP_2"/>
</dbReference>
<sequence>MRGISVTQKLPLYVEAGVAFQYRTYKEDIEDSYYDYTEKINTASLNIPVHLLYRFNVTNDFAIEPFVGLDFRFNISGKYKIEADGESEDLNLFDKDDMDQIGLDAFKRFQAGWHIGVNLNYKPVYFGVHYGKDFNEIHDHMKVATTHITLGFNF</sequence>
<evidence type="ECO:0000259" key="1">
    <source>
        <dbReference type="Pfam" id="PF13568"/>
    </source>
</evidence>
<gene>
    <name evidence="2" type="ORF">BHV76_02235</name>
</gene>
<organism evidence="2 3">
    <name type="scientific">Phocaeicola plebeius</name>
    <dbReference type="NCBI Taxonomy" id="310297"/>
    <lineage>
        <taxon>Bacteria</taxon>
        <taxon>Pseudomonadati</taxon>
        <taxon>Bacteroidota</taxon>
        <taxon>Bacteroidia</taxon>
        <taxon>Bacteroidales</taxon>
        <taxon>Bacteroidaceae</taxon>
        <taxon>Phocaeicola</taxon>
    </lineage>
</organism>
<comment type="caution">
    <text evidence="2">The sequence shown here is derived from an EMBL/GenBank/DDBJ whole genome shotgun (WGS) entry which is preliminary data.</text>
</comment>
<dbReference type="Proteomes" id="UP000186685">
    <property type="component" value="Unassembled WGS sequence"/>
</dbReference>
<proteinExistence type="predicted"/>
<name>A0A854C421_9BACT</name>